<keyword evidence="1 3" id="KW-0689">Ribosomal protein</keyword>
<dbReference type="AlphaFoldDB" id="A0A7C4D5B0"/>
<dbReference type="GO" id="GO:0005840">
    <property type="term" value="C:ribosome"/>
    <property type="evidence" value="ECO:0007669"/>
    <property type="project" value="UniProtKB-KW"/>
</dbReference>
<dbReference type="EMBL" id="DTBQ01000067">
    <property type="protein sequence ID" value="HGM46577.1"/>
    <property type="molecule type" value="Genomic_DNA"/>
</dbReference>
<dbReference type="InterPro" id="IPR030838">
    <property type="entry name" value="Ribosomal_eS1_arc"/>
</dbReference>
<dbReference type="HAMAP" id="MF_00359">
    <property type="entry name" value="Ribosomal_eS1"/>
    <property type="match status" value="1"/>
</dbReference>
<evidence type="ECO:0000256" key="2">
    <source>
        <dbReference type="ARBA" id="ARBA00023274"/>
    </source>
</evidence>
<dbReference type="GO" id="GO:0003735">
    <property type="term" value="F:structural constituent of ribosome"/>
    <property type="evidence" value="ECO:0007669"/>
    <property type="project" value="InterPro"/>
</dbReference>
<reference evidence="4" key="1">
    <citation type="journal article" date="2020" name="mSystems">
        <title>Genome- and Community-Level Interaction Insights into Carbon Utilization and Element Cycling Functions of Hydrothermarchaeota in Hydrothermal Sediment.</title>
        <authorList>
            <person name="Zhou Z."/>
            <person name="Liu Y."/>
            <person name="Xu W."/>
            <person name="Pan J."/>
            <person name="Luo Z.H."/>
            <person name="Li M."/>
        </authorList>
    </citation>
    <scope>NUCLEOTIDE SEQUENCE</scope>
    <source>
        <strain evidence="4">SpSt-649</strain>
    </source>
</reference>
<dbReference type="GO" id="GO:1990904">
    <property type="term" value="C:ribonucleoprotein complex"/>
    <property type="evidence" value="ECO:0007669"/>
    <property type="project" value="UniProtKB-KW"/>
</dbReference>
<dbReference type="SMART" id="SM01397">
    <property type="entry name" value="Ribosomal_S3Ae"/>
    <property type="match status" value="1"/>
</dbReference>
<accession>A0A7C4D5B0</accession>
<proteinExistence type="inferred from homology"/>
<organism evidence="4">
    <name type="scientific">Thermofilum pendens</name>
    <dbReference type="NCBI Taxonomy" id="2269"/>
    <lineage>
        <taxon>Archaea</taxon>
        <taxon>Thermoproteota</taxon>
        <taxon>Thermoprotei</taxon>
        <taxon>Thermofilales</taxon>
        <taxon>Thermofilaceae</taxon>
        <taxon>Thermofilum</taxon>
    </lineage>
</organism>
<comment type="similarity">
    <text evidence="3">Belongs to the eukaryotic ribosomal protein eS1 family.</text>
</comment>
<comment type="caution">
    <text evidence="4">The sequence shown here is derived from an EMBL/GenBank/DDBJ whole genome shotgun (WGS) entry which is preliminary data.</text>
</comment>
<dbReference type="GO" id="GO:0006412">
    <property type="term" value="P:translation"/>
    <property type="evidence" value="ECO:0007669"/>
    <property type="project" value="UniProtKB-UniRule"/>
</dbReference>
<name>A0A7C4D5B0_THEPE</name>
<evidence type="ECO:0000256" key="3">
    <source>
        <dbReference type="HAMAP-Rule" id="MF_00359"/>
    </source>
</evidence>
<dbReference type="NCBIfam" id="NF003142">
    <property type="entry name" value="PRK04057.1"/>
    <property type="match status" value="1"/>
</dbReference>
<gene>
    <name evidence="3" type="primary">rps3ae</name>
    <name evidence="4" type="ORF">ENU21_02330</name>
</gene>
<dbReference type="InterPro" id="IPR001593">
    <property type="entry name" value="Ribosomal_eS1"/>
</dbReference>
<dbReference type="PANTHER" id="PTHR11830">
    <property type="entry name" value="40S RIBOSOMAL PROTEIN S3A"/>
    <property type="match status" value="1"/>
</dbReference>
<keyword evidence="2 3" id="KW-0687">Ribonucleoprotein</keyword>
<evidence type="ECO:0000313" key="4">
    <source>
        <dbReference type="EMBL" id="HGM46577.1"/>
    </source>
</evidence>
<protein>
    <recommendedName>
        <fullName evidence="3">Small ribosomal subunit protein eS1</fullName>
    </recommendedName>
</protein>
<dbReference type="Pfam" id="PF01015">
    <property type="entry name" value="Ribosomal_S3Ae"/>
    <property type="match status" value="1"/>
</dbReference>
<evidence type="ECO:0000256" key="1">
    <source>
        <dbReference type="ARBA" id="ARBA00022980"/>
    </source>
</evidence>
<sequence length="206" mass="23487">MSARRIKDKWAAKQWLRVLAPRAFGYAEIGYIPAAEPEKALGRTVEVSFYDITKDVSQIHIKLKFQIVKVENSTAFTQLKLMELTRDYIRSLVRRGTSRIDAIIDVETRDNVRMRVMAMAVTQARVKTSQRKAIRKVMFQLISSKAQSMDFDTFVQHCILGTLASEIELQARKIYPLKKAEIRKIKVLTPAREIPLVAPARNAPAA</sequence>